<dbReference type="InterPro" id="IPR027385">
    <property type="entry name" value="Beta-barrel_OMP"/>
</dbReference>
<dbReference type="Pfam" id="PF13505">
    <property type="entry name" value="OMP_b-brl"/>
    <property type="match status" value="1"/>
</dbReference>
<feature type="domain" description="Outer membrane protein beta-barrel" evidence="3">
    <location>
        <begin position="9"/>
        <end position="192"/>
    </location>
</feature>
<reference evidence="4 5" key="1">
    <citation type="submission" date="2016-11" db="EMBL/GenBank/DDBJ databases">
        <authorList>
            <person name="Varghese N."/>
            <person name="Submissions S."/>
        </authorList>
    </citation>
    <scope>NUCLEOTIDE SEQUENCE [LARGE SCALE GENOMIC DNA]</scope>
    <source>
        <strain evidence="4 5">DSM 29620</strain>
    </source>
</reference>
<dbReference type="EMBL" id="FQZZ01000015">
    <property type="protein sequence ID" value="SHK98119.1"/>
    <property type="molecule type" value="Genomic_DNA"/>
</dbReference>
<keyword evidence="5" id="KW-1185">Reference proteome</keyword>
<accession>A0A1H0P1Q9</accession>
<dbReference type="InterPro" id="IPR023614">
    <property type="entry name" value="Porin_dom_sf"/>
</dbReference>
<proteinExistence type="predicted"/>
<dbReference type="RefSeq" id="WP_149789797.1">
    <property type="nucleotide sequence ID" value="NZ_FNIO01000015.1"/>
</dbReference>
<evidence type="ECO:0000256" key="1">
    <source>
        <dbReference type="ARBA" id="ARBA00022729"/>
    </source>
</evidence>
<dbReference type="Gene3D" id="2.40.160.10">
    <property type="entry name" value="Porin"/>
    <property type="match status" value="1"/>
</dbReference>
<feature type="signal peptide" evidence="2">
    <location>
        <begin position="1"/>
        <end position="21"/>
    </location>
</feature>
<evidence type="ECO:0000313" key="4">
    <source>
        <dbReference type="EMBL" id="SHK98119.1"/>
    </source>
</evidence>
<dbReference type="AlphaFoldDB" id="A0A1H0P1Q9"/>
<evidence type="ECO:0000256" key="2">
    <source>
        <dbReference type="SAM" id="SignalP"/>
    </source>
</evidence>
<feature type="chain" id="PRO_5015065012" evidence="2">
    <location>
        <begin position="22"/>
        <end position="192"/>
    </location>
</feature>
<dbReference type="InterPro" id="IPR011250">
    <property type="entry name" value="OMP/PagP_B-barrel"/>
</dbReference>
<sequence length="192" mass="19823">MRKTMTALATVAAGAAAPAFAGNMDAPAPAPVVEPMQQPVPMGIDWTGGYAGGQIGYGDVDVGTDNGDGTIGGLVAGYDYDFGNWVLGGGLDYDFADIDAGGTTLENVARLKLRGGYKIGNGLAYASAGVARAETDTMGSDNGYFVGLGYEHMITDSFTVGGEALYHEFDDFDGSGTDIEATTVQLRGTFRF</sequence>
<evidence type="ECO:0000259" key="3">
    <source>
        <dbReference type="Pfam" id="PF13505"/>
    </source>
</evidence>
<dbReference type="Proteomes" id="UP000324252">
    <property type="component" value="Unassembled WGS sequence"/>
</dbReference>
<name>A0A1H0P1Q9_9RHOB</name>
<gene>
    <name evidence="4" type="ORF">SAMN05444142_11532</name>
</gene>
<keyword evidence="1 2" id="KW-0732">Signal</keyword>
<dbReference type="OrthoDB" id="268975at2"/>
<dbReference type="SUPFAM" id="SSF56925">
    <property type="entry name" value="OMPA-like"/>
    <property type="match status" value="1"/>
</dbReference>
<organism evidence="4 5">
    <name type="scientific">Lutimaribacter pacificus</name>
    <dbReference type="NCBI Taxonomy" id="391948"/>
    <lineage>
        <taxon>Bacteria</taxon>
        <taxon>Pseudomonadati</taxon>
        <taxon>Pseudomonadota</taxon>
        <taxon>Alphaproteobacteria</taxon>
        <taxon>Rhodobacterales</taxon>
        <taxon>Roseobacteraceae</taxon>
        <taxon>Lutimaribacter</taxon>
    </lineage>
</organism>
<evidence type="ECO:0000313" key="5">
    <source>
        <dbReference type="Proteomes" id="UP000324252"/>
    </source>
</evidence>
<protein>
    <submittedName>
        <fullName evidence="4">Opacity protein</fullName>
    </submittedName>
</protein>